<feature type="compositionally biased region" description="Basic residues" evidence="1">
    <location>
        <begin position="586"/>
        <end position="603"/>
    </location>
</feature>
<feature type="region of interest" description="Disordered" evidence="1">
    <location>
        <begin position="661"/>
        <end position="680"/>
    </location>
</feature>
<accession>A0A6J4MVH0</accession>
<feature type="region of interest" description="Disordered" evidence="1">
    <location>
        <begin position="434"/>
        <end position="453"/>
    </location>
</feature>
<feature type="compositionally biased region" description="Low complexity" evidence="1">
    <location>
        <begin position="45"/>
        <end position="54"/>
    </location>
</feature>
<feature type="region of interest" description="Disordered" evidence="1">
    <location>
        <begin position="1"/>
        <end position="20"/>
    </location>
</feature>
<feature type="region of interest" description="Disordered" evidence="1">
    <location>
        <begin position="561"/>
        <end position="639"/>
    </location>
</feature>
<protein>
    <submittedName>
        <fullName evidence="2">Uncharacterized protein</fullName>
    </submittedName>
</protein>
<feature type="compositionally biased region" description="Basic and acidic residues" evidence="1">
    <location>
        <begin position="73"/>
        <end position="84"/>
    </location>
</feature>
<feature type="non-terminal residue" evidence="2">
    <location>
        <position position="1"/>
    </location>
</feature>
<feature type="non-terminal residue" evidence="2">
    <location>
        <position position="698"/>
    </location>
</feature>
<feature type="compositionally biased region" description="Basic residues" evidence="1">
    <location>
        <begin position="30"/>
        <end position="44"/>
    </location>
</feature>
<feature type="compositionally biased region" description="Basic and acidic residues" evidence="1">
    <location>
        <begin position="522"/>
        <end position="536"/>
    </location>
</feature>
<feature type="compositionally biased region" description="Basic and acidic residues" evidence="1">
    <location>
        <begin position="381"/>
        <end position="397"/>
    </location>
</feature>
<feature type="compositionally biased region" description="Basic residues" evidence="1">
    <location>
        <begin position="202"/>
        <end position="220"/>
    </location>
</feature>
<proteinExistence type="predicted"/>
<sequence>VPTHRPARRRADPGGTRRAAAHARLFAAVRRARARRRGRRRAHPHAPAGPCPRARAQRRAARGGHPGAGPLARLRDPADARDGASDGGARVPRLAAARHRRPRLARGSRPRRTRAGRARRTGRQHVGDAAVPHGERLQRRRRRVRRGRLRQLRADRRLRAARLAGRQRARQDRHRALRQELPRHQGARGRAERGRGADHLQRSARRRLRGGRRVSRRTHAPRPGGAAGQRDERQRRPLHAGMAQRRRRAPPCRGADVRPAHSRGSHGVRRRGRAAARHPWHRRSAGVAGRAPLPLPRGPRPRRRAPSRGDGRGNGGVQGDLEHLRDHPRIGISGRDRDDRRAPRCVGPGRGRQRQRHGERAGGGARPHRAGPQRQPPAPDADVRHVGRRGVGADRQYRVRGAGQRPADARRGGVPEPGRVGAGAGLRRRRLALAAGHAARRGPRGAGPVRKGERVRGLAALRCRRRFGGAVDGRPGGRIGLRGLLQPPGHSARGLGLRRPVRRVPLAVRLVRVDAALRRPRVEEPRGRRAGGRGDDAAPGQRRRAAVRLRRVRADHARLPAHDGCRHPQAGVGAVDGPPARVHRTDARRRHGVRRRARRRARRAGAGTRHAAAHQRGAHARGACAHPSGGASHPALVPRADLRRGREQRILERGVPVRVRGRARERPRAHPTRGGRPRVAVRCSDGCARGSSARAHEL</sequence>
<evidence type="ECO:0000256" key="1">
    <source>
        <dbReference type="SAM" id="MobiDB-lite"/>
    </source>
</evidence>
<feature type="compositionally biased region" description="Basic residues" evidence="1">
    <location>
        <begin position="165"/>
        <end position="176"/>
    </location>
</feature>
<feature type="region of interest" description="Disordered" evidence="1">
    <location>
        <begin position="522"/>
        <end position="543"/>
    </location>
</feature>
<feature type="compositionally biased region" description="Basic residues" evidence="1">
    <location>
        <begin position="96"/>
        <end position="123"/>
    </location>
</feature>
<reference evidence="2" key="1">
    <citation type="submission" date="2020-02" db="EMBL/GenBank/DDBJ databases">
        <authorList>
            <person name="Meier V. D."/>
        </authorList>
    </citation>
    <scope>NUCLEOTIDE SEQUENCE</scope>
    <source>
        <strain evidence="2">AVDCRST_MAG89</strain>
    </source>
</reference>
<feature type="compositionally biased region" description="Basic and acidic residues" evidence="1">
    <location>
        <begin position="320"/>
        <end position="342"/>
    </location>
</feature>
<feature type="region of interest" description="Disordered" evidence="1">
    <location>
        <begin position="28"/>
        <end position="426"/>
    </location>
</feature>
<feature type="compositionally biased region" description="Basic residues" evidence="1">
    <location>
        <begin position="138"/>
        <end position="151"/>
    </location>
</feature>
<organism evidence="2">
    <name type="scientific">uncultured Gemmatimonadota bacterium</name>
    <dbReference type="NCBI Taxonomy" id="203437"/>
    <lineage>
        <taxon>Bacteria</taxon>
        <taxon>Pseudomonadati</taxon>
        <taxon>Gemmatimonadota</taxon>
        <taxon>environmental samples</taxon>
    </lineage>
</organism>
<dbReference type="AlphaFoldDB" id="A0A6J4MVH0"/>
<evidence type="ECO:0000313" key="2">
    <source>
        <dbReference type="EMBL" id="CAA9370190.1"/>
    </source>
</evidence>
<feature type="compositionally biased region" description="Basic residues" evidence="1">
    <location>
        <begin position="260"/>
        <end position="284"/>
    </location>
</feature>
<name>A0A6J4MVH0_9BACT</name>
<feature type="compositionally biased region" description="Basic and acidic residues" evidence="1">
    <location>
        <begin position="177"/>
        <end position="201"/>
    </location>
</feature>
<gene>
    <name evidence="2" type="ORF">AVDCRST_MAG89-4529</name>
</gene>
<dbReference type="EMBL" id="CADCTV010000949">
    <property type="protein sequence ID" value="CAA9370190.1"/>
    <property type="molecule type" value="Genomic_DNA"/>
</dbReference>